<keyword evidence="1" id="KW-0472">Membrane</keyword>
<name>A0AAW2FP12_9HYME</name>
<accession>A0AAW2FP12</accession>
<comment type="caution">
    <text evidence="2">The sequence shown here is derived from an EMBL/GenBank/DDBJ whole genome shotgun (WGS) entry which is preliminary data.</text>
</comment>
<gene>
    <name evidence="2" type="ORF">PUN28_010899</name>
</gene>
<dbReference type="EMBL" id="JADYXP020000010">
    <property type="protein sequence ID" value="KAL0115680.1"/>
    <property type="molecule type" value="Genomic_DNA"/>
</dbReference>
<proteinExistence type="predicted"/>
<keyword evidence="1" id="KW-0812">Transmembrane</keyword>
<feature type="transmembrane region" description="Helical" evidence="1">
    <location>
        <begin position="117"/>
        <end position="136"/>
    </location>
</feature>
<reference evidence="2 3" key="1">
    <citation type="submission" date="2023-03" db="EMBL/GenBank/DDBJ databases">
        <title>High recombination rates correlate with genetic variation in Cardiocondyla obscurior ants.</title>
        <authorList>
            <person name="Errbii M."/>
        </authorList>
    </citation>
    <scope>NUCLEOTIDE SEQUENCE [LARGE SCALE GENOMIC DNA]</scope>
    <source>
        <strain evidence="2">Alpha-2009</strain>
        <tissue evidence="2">Whole body</tissue>
    </source>
</reference>
<dbReference type="Proteomes" id="UP001430953">
    <property type="component" value="Unassembled WGS sequence"/>
</dbReference>
<dbReference type="AlphaFoldDB" id="A0AAW2FP12"/>
<evidence type="ECO:0000313" key="3">
    <source>
        <dbReference type="Proteomes" id="UP001430953"/>
    </source>
</evidence>
<sequence length="279" mass="34126">MPKTNENIFEILQHMAKNERKYFEILQRNMAKKRKKIFLKFYNPLFSSEAEIWPKTKKIFLKFNNIALCGIQNRCIWAYSELFIFIRSRDMAKKRKNILKFNNIALSRDMAKKRKKLFLKFYNVALCIWAYSSFYFHQKPRYGQKRKKYFEILQHSIHCAAFKIDAFGPIRSFLFSSEAEIWPKTKKNILKFYNIWPKNEKNIFEILQRSIVRQLKKMHTGLFRAFYFHKQPRYGQKQKNILKFNNIALCGIQNRCIWAYSSFYFHQKPRYGQKRKKYF</sequence>
<protein>
    <recommendedName>
        <fullName evidence="4">Ribosomal protein S11</fullName>
    </recommendedName>
</protein>
<evidence type="ECO:0008006" key="4">
    <source>
        <dbReference type="Google" id="ProtNLM"/>
    </source>
</evidence>
<organism evidence="2 3">
    <name type="scientific">Cardiocondyla obscurior</name>
    <dbReference type="NCBI Taxonomy" id="286306"/>
    <lineage>
        <taxon>Eukaryota</taxon>
        <taxon>Metazoa</taxon>
        <taxon>Ecdysozoa</taxon>
        <taxon>Arthropoda</taxon>
        <taxon>Hexapoda</taxon>
        <taxon>Insecta</taxon>
        <taxon>Pterygota</taxon>
        <taxon>Neoptera</taxon>
        <taxon>Endopterygota</taxon>
        <taxon>Hymenoptera</taxon>
        <taxon>Apocrita</taxon>
        <taxon>Aculeata</taxon>
        <taxon>Formicoidea</taxon>
        <taxon>Formicidae</taxon>
        <taxon>Myrmicinae</taxon>
        <taxon>Cardiocondyla</taxon>
    </lineage>
</organism>
<keyword evidence="3" id="KW-1185">Reference proteome</keyword>
<evidence type="ECO:0000256" key="1">
    <source>
        <dbReference type="SAM" id="Phobius"/>
    </source>
</evidence>
<evidence type="ECO:0000313" key="2">
    <source>
        <dbReference type="EMBL" id="KAL0115680.1"/>
    </source>
</evidence>
<keyword evidence="1" id="KW-1133">Transmembrane helix</keyword>